<evidence type="ECO:0000313" key="2">
    <source>
        <dbReference type="Proteomes" id="UP001320706"/>
    </source>
</evidence>
<organism evidence="1 2">
    <name type="scientific">Zalaria obscura</name>
    <dbReference type="NCBI Taxonomy" id="2024903"/>
    <lineage>
        <taxon>Eukaryota</taxon>
        <taxon>Fungi</taxon>
        <taxon>Dikarya</taxon>
        <taxon>Ascomycota</taxon>
        <taxon>Pezizomycotina</taxon>
        <taxon>Dothideomycetes</taxon>
        <taxon>Dothideomycetidae</taxon>
        <taxon>Dothideales</taxon>
        <taxon>Zalariaceae</taxon>
        <taxon>Zalaria</taxon>
    </lineage>
</organism>
<dbReference type="Proteomes" id="UP001320706">
    <property type="component" value="Unassembled WGS sequence"/>
</dbReference>
<protein>
    <submittedName>
        <fullName evidence="1">Uncharacterized protein</fullName>
    </submittedName>
</protein>
<name>A0ACC3S641_9PEZI</name>
<accession>A0ACC3S641</accession>
<evidence type="ECO:0000313" key="1">
    <source>
        <dbReference type="EMBL" id="KAK8196683.1"/>
    </source>
</evidence>
<comment type="caution">
    <text evidence="1">The sequence shown here is derived from an EMBL/GenBank/DDBJ whole genome shotgun (WGS) entry which is preliminary data.</text>
</comment>
<reference evidence="1" key="1">
    <citation type="submission" date="2024-02" db="EMBL/GenBank/DDBJ databases">
        <title>Metagenome Assembled Genome of Zalaria obscura JY119.</title>
        <authorList>
            <person name="Vighnesh L."/>
            <person name="Jagadeeshwari U."/>
            <person name="Venkata Ramana C."/>
            <person name="Sasikala C."/>
        </authorList>
    </citation>
    <scope>NUCLEOTIDE SEQUENCE</scope>
    <source>
        <strain evidence="1">JY119</strain>
    </source>
</reference>
<dbReference type="EMBL" id="JAMKPW020000041">
    <property type="protein sequence ID" value="KAK8196683.1"/>
    <property type="molecule type" value="Genomic_DNA"/>
</dbReference>
<gene>
    <name evidence="1" type="ORF">M8818_006850</name>
</gene>
<proteinExistence type="predicted"/>
<sequence length="410" mass="47006">MDYLFGKKAPTTPPIEEKEKGPSFALPASWYRDPAMYALERRAIFSKHWLLITHESRLASPGAYHSYEMANFPFFLVRDRQNKIRGFHNVCRHRAFPVVTETEGKAQILACKYHGWSYGFDGHLAKAPKFDQVPGFDKSTQGLYPIHVHVDKRGLVWVNLEASETPSVPWGETFNTADAEPRLDNFNMDEYVFDHAWERTDTEFNWKTLIDNYNECYHCQVSHPGIAAVTDLDNYNVENKAGQILHWAQEKPGLNTGMNFAPTFFFPNAAVSMTTHYWYFMRVTPVGPTRVRMMYEVFRHKDATDKQFKDMDDWFKQIEGEDIVLCNGAQRNLNAGTYVTGELHPSNEAGVLHFQKYYQEQVMKHANAEKEAGKAIWPTQAANLTKSLDAEIKFCEGLACDSTGSSKLAW</sequence>
<keyword evidence="2" id="KW-1185">Reference proteome</keyword>